<feature type="domain" description="ABC3 transporter permease C-terminal" evidence="7">
    <location>
        <begin position="7"/>
        <end position="93"/>
    </location>
</feature>
<keyword evidence="4 6" id="KW-1133">Transmembrane helix</keyword>
<evidence type="ECO:0000256" key="3">
    <source>
        <dbReference type="ARBA" id="ARBA00022692"/>
    </source>
</evidence>
<keyword evidence="2" id="KW-1003">Cell membrane</keyword>
<feature type="non-terminal residue" evidence="8">
    <location>
        <position position="1"/>
    </location>
</feature>
<evidence type="ECO:0000256" key="4">
    <source>
        <dbReference type="ARBA" id="ARBA00022989"/>
    </source>
</evidence>
<feature type="transmembrane region" description="Helical" evidence="6">
    <location>
        <begin position="71"/>
        <end position="92"/>
    </location>
</feature>
<evidence type="ECO:0000256" key="2">
    <source>
        <dbReference type="ARBA" id="ARBA00022475"/>
    </source>
</evidence>
<dbReference type="RefSeq" id="WP_371316972.1">
    <property type="nucleotide sequence ID" value="NZ_WXXP01000566.1"/>
</dbReference>
<proteinExistence type="predicted"/>
<accession>A0A6P0DVB3</accession>
<comment type="caution">
    <text evidence="8">The sequence shown here is derived from an EMBL/GenBank/DDBJ whole genome shotgun (WGS) entry which is preliminary data.</text>
</comment>
<evidence type="ECO:0000259" key="7">
    <source>
        <dbReference type="Pfam" id="PF02687"/>
    </source>
</evidence>
<evidence type="ECO:0000256" key="1">
    <source>
        <dbReference type="ARBA" id="ARBA00004651"/>
    </source>
</evidence>
<dbReference type="Proteomes" id="UP000471409">
    <property type="component" value="Unassembled WGS sequence"/>
</dbReference>
<evidence type="ECO:0000256" key="6">
    <source>
        <dbReference type="SAM" id="Phobius"/>
    </source>
</evidence>
<dbReference type="AlphaFoldDB" id="A0A6P0DVB3"/>
<feature type="non-terminal residue" evidence="8">
    <location>
        <position position="166"/>
    </location>
</feature>
<reference evidence="8 9" key="1">
    <citation type="submission" date="2020-01" db="EMBL/GenBank/DDBJ databases">
        <title>Rhizobium genotypes associated with high levels of biological nitrogen fixation by grain legumes in a temperate-maritime cropping system.</title>
        <authorList>
            <person name="Maluk M."/>
            <person name="Francesc Ferrando Molina F."/>
            <person name="Lopez Del Egido L."/>
            <person name="Lafos M."/>
            <person name="Langarica-Fuentes A."/>
            <person name="Gebre Yohannes G."/>
            <person name="Young M.W."/>
            <person name="Martin P."/>
            <person name="Gantlett R."/>
            <person name="Kenicer G."/>
            <person name="Hawes C."/>
            <person name="Begg G.S."/>
            <person name="Quilliam R.S."/>
            <person name="Squire G.R."/>
            <person name="Poole P.S."/>
            <person name="Young P.W."/>
            <person name="Iannetta P.M."/>
            <person name="James E.K."/>
        </authorList>
    </citation>
    <scope>NUCLEOTIDE SEQUENCE [LARGE SCALE GENOMIC DNA]</scope>
    <source>
        <strain evidence="8 9">JHI944</strain>
    </source>
</reference>
<evidence type="ECO:0000313" key="8">
    <source>
        <dbReference type="EMBL" id="NEK55465.1"/>
    </source>
</evidence>
<evidence type="ECO:0000256" key="5">
    <source>
        <dbReference type="ARBA" id="ARBA00023136"/>
    </source>
</evidence>
<dbReference type="GO" id="GO:0005886">
    <property type="term" value="C:plasma membrane"/>
    <property type="evidence" value="ECO:0007669"/>
    <property type="project" value="UniProtKB-SubCell"/>
</dbReference>
<feature type="transmembrane region" description="Helical" evidence="6">
    <location>
        <begin position="112"/>
        <end position="133"/>
    </location>
</feature>
<evidence type="ECO:0000313" key="9">
    <source>
        <dbReference type="Proteomes" id="UP000471409"/>
    </source>
</evidence>
<dbReference type="InterPro" id="IPR003838">
    <property type="entry name" value="ABC3_permease_C"/>
</dbReference>
<organism evidence="8 9">
    <name type="scientific">Rhizobium leguminosarum</name>
    <dbReference type="NCBI Taxonomy" id="384"/>
    <lineage>
        <taxon>Bacteria</taxon>
        <taxon>Pseudomonadati</taxon>
        <taxon>Pseudomonadota</taxon>
        <taxon>Alphaproteobacteria</taxon>
        <taxon>Hyphomicrobiales</taxon>
        <taxon>Rhizobiaceae</taxon>
        <taxon>Rhizobium/Agrobacterium group</taxon>
        <taxon>Rhizobium</taxon>
    </lineage>
</organism>
<keyword evidence="3 6" id="KW-0812">Transmembrane</keyword>
<dbReference type="Pfam" id="PF02687">
    <property type="entry name" value="FtsX"/>
    <property type="match status" value="1"/>
</dbReference>
<comment type="subcellular location">
    <subcellularLocation>
        <location evidence="1">Cell membrane</location>
        <topology evidence="1">Multi-pass membrane protein</topology>
    </subcellularLocation>
</comment>
<name>A0A6P0DVB3_RHILE</name>
<gene>
    <name evidence="8" type="ORF">GUK36_40255</name>
</gene>
<dbReference type="EMBL" id="WXXP01000566">
    <property type="protein sequence ID" value="NEK55465.1"/>
    <property type="molecule type" value="Genomic_DNA"/>
</dbReference>
<keyword evidence="5 6" id="KW-0472">Membrane</keyword>
<feature type="transmembrane region" description="Helical" evidence="6">
    <location>
        <begin position="36"/>
        <end position="59"/>
    </location>
</feature>
<protein>
    <submittedName>
        <fullName evidence="8">ABC transporter permease</fullName>
    </submittedName>
</protein>
<sequence>LAIAGAGRDKRRRDQALLRLRGATVDAVLRLAAAEAVVAGVGGAILGILLAALAANFILGVSLLRSAAVPLLGTVAVAGIALSLAAILIPAWRDARSLSIAGARRPIGNDRAPLWARFYLDLVLLALAAALYWRSAASGYQVVLAPEGVAATAVDYTAFLAPVLLW</sequence>